<comment type="similarity">
    <text evidence="4 7">Belongs to the glucosamine/galactosamine-6-phosphate isomerase family. 6-phosphogluconolactonase subfamily.</text>
</comment>
<dbReference type="PANTHER" id="PTHR11054">
    <property type="entry name" value="6-PHOSPHOGLUCONOLACTONASE"/>
    <property type="match status" value="1"/>
</dbReference>
<dbReference type="UniPathway" id="UPA00115">
    <property type="reaction ID" value="UER00409"/>
</dbReference>
<dbReference type="InterPro" id="IPR006148">
    <property type="entry name" value="Glc/Gal-6P_isomerase"/>
</dbReference>
<dbReference type="Proteomes" id="UP000886251">
    <property type="component" value="Unassembled WGS sequence"/>
</dbReference>
<evidence type="ECO:0000313" key="9">
    <source>
        <dbReference type="EMBL" id="HEB97801.1"/>
    </source>
</evidence>
<dbReference type="InterPro" id="IPR039104">
    <property type="entry name" value="6PGL"/>
</dbReference>
<keyword evidence="7 9" id="KW-0378">Hydrolase</keyword>
<accession>A0A831RQP4</accession>
<comment type="catalytic activity">
    <reaction evidence="1 7">
        <text>6-phospho-D-glucono-1,5-lactone + H2O = 6-phospho-D-gluconate + H(+)</text>
        <dbReference type="Rhea" id="RHEA:12556"/>
        <dbReference type="ChEBI" id="CHEBI:15377"/>
        <dbReference type="ChEBI" id="CHEBI:15378"/>
        <dbReference type="ChEBI" id="CHEBI:57955"/>
        <dbReference type="ChEBI" id="CHEBI:58759"/>
        <dbReference type="EC" id="3.1.1.31"/>
    </reaction>
</comment>
<evidence type="ECO:0000259" key="8">
    <source>
        <dbReference type="Pfam" id="PF01182"/>
    </source>
</evidence>
<evidence type="ECO:0000256" key="3">
    <source>
        <dbReference type="ARBA" id="ARBA00004961"/>
    </source>
</evidence>
<dbReference type="AlphaFoldDB" id="A0A831RQP4"/>
<dbReference type="EMBL" id="DRKP01000191">
    <property type="protein sequence ID" value="HEB97801.1"/>
    <property type="molecule type" value="Genomic_DNA"/>
</dbReference>
<proteinExistence type="inferred from homology"/>
<dbReference type="GO" id="GO:0006098">
    <property type="term" value="P:pentose-phosphate shunt"/>
    <property type="evidence" value="ECO:0007669"/>
    <property type="project" value="UniProtKB-UniPathway"/>
</dbReference>
<evidence type="ECO:0000256" key="5">
    <source>
        <dbReference type="ARBA" id="ARBA00013198"/>
    </source>
</evidence>
<feature type="domain" description="Glucosamine/galactosamine-6-phosphate isomerase" evidence="8">
    <location>
        <begin position="16"/>
        <end position="217"/>
    </location>
</feature>
<dbReference type="GO" id="GO:0017057">
    <property type="term" value="F:6-phosphogluconolactonase activity"/>
    <property type="evidence" value="ECO:0007669"/>
    <property type="project" value="UniProtKB-UniRule"/>
</dbReference>
<dbReference type="PANTHER" id="PTHR11054:SF0">
    <property type="entry name" value="6-PHOSPHOGLUCONOLACTONASE"/>
    <property type="match status" value="1"/>
</dbReference>
<comment type="function">
    <text evidence="2 7">Hydrolysis of 6-phosphogluconolactone to 6-phosphogluconate.</text>
</comment>
<dbReference type="Gene3D" id="3.40.50.1360">
    <property type="match status" value="1"/>
</dbReference>
<evidence type="ECO:0000256" key="1">
    <source>
        <dbReference type="ARBA" id="ARBA00000832"/>
    </source>
</evidence>
<evidence type="ECO:0000256" key="6">
    <source>
        <dbReference type="ARBA" id="ARBA00020337"/>
    </source>
</evidence>
<dbReference type="InterPro" id="IPR037171">
    <property type="entry name" value="NagB/RpiA_transferase-like"/>
</dbReference>
<dbReference type="EC" id="3.1.1.31" evidence="5 7"/>
<evidence type="ECO:0000256" key="2">
    <source>
        <dbReference type="ARBA" id="ARBA00002681"/>
    </source>
</evidence>
<evidence type="ECO:0000256" key="7">
    <source>
        <dbReference type="RuleBase" id="RU365095"/>
    </source>
</evidence>
<evidence type="ECO:0000256" key="4">
    <source>
        <dbReference type="ARBA" id="ARBA00010662"/>
    </source>
</evidence>
<dbReference type="InterPro" id="IPR005900">
    <property type="entry name" value="6-phosphogluconolactonase_DevB"/>
</dbReference>
<gene>
    <name evidence="7 9" type="primary">pgl</name>
    <name evidence="9" type="ORF">ENI96_15390</name>
</gene>
<comment type="caution">
    <text evidence="9">The sequence shown here is derived from an EMBL/GenBank/DDBJ whole genome shotgun (WGS) entry which is preliminary data.</text>
</comment>
<reference evidence="9" key="1">
    <citation type="journal article" date="2020" name="mSystems">
        <title>Genome- and Community-Level Interaction Insights into Carbon Utilization and Element Cycling Functions of Hydrothermarchaeota in Hydrothermal Sediment.</title>
        <authorList>
            <person name="Zhou Z."/>
            <person name="Liu Y."/>
            <person name="Xu W."/>
            <person name="Pan J."/>
            <person name="Luo Z.H."/>
            <person name="Li M."/>
        </authorList>
    </citation>
    <scope>NUCLEOTIDE SEQUENCE [LARGE SCALE GENOMIC DNA]</scope>
    <source>
        <strain evidence="9">HyVt-443</strain>
    </source>
</reference>
<dbReference type="Pfam" id="PF01182">
    <property type="entry name" value="Glucosamine_iso"/>
    <property type="match status" value="1"/>
</dbReference>
<dbReference type="GO" id="GO:0005975">
    <property type="term" value="P:carbohydrate metabolic process"/>
    <property type="evidence" value="ECO:0007669"/>
    <property type="project" value="UniProtKB-UniRule"/>
</dbReference>
<protein>
    <recommendedName>
        <fullName evidence="6 7">6-phosphogluconolactonase</fullName>
        <shortName evidence="7">6PGL</shortName>
        <ecNumber evidence="5 7">3.1.1.31</ecNumber>
    </recommendedName>
</protein>
<dbReference type="NCBIfam" id="TIGR01198">
    <property type="entry name" value="pgl"/>
    <property type="match status" value="1"/>
</dbReference>
<organism evidence="9">
    <name type="scientific">Sedimenticola thiotaurini</name>
    <dbReference type="NCBI Taxonomy" id="1543721"/>
    <lineage>
        <taxon>Bacteria</taxon>
        <taxon>Pseudomonadati</taxon>
        <taxon>Pseudomonadota</taxon>
        <taxon>Gammaproteobacteria</taxon>
        <taxon>Chromatiales</taxon>
        <taxon>Sedimenticolaceae</taxon>
        <taxon>Sedimenticola</taxon>
    </lineage>
</organism>
<dbReference type="CDD" id="cd01400">
    <property type="entry name" value="6PGL"/>
    <property type="match status" value="1"/>
</dbReference>
<sequence length="241" mass="26470">MERDDPGPCRWTPLPSAEAVAQRARDRILQRAQAAITERGAFHLVLAGGGTPERCYRLLQHTPADWGQWHIWFGDERCLPPDHPQRNSRMAADALLDRVPIPRHQIHPIPAELGPTEAARRYRHEIAAALPFDLVLLGLGEDGHTASLFPGQRHPDDALVVPVTCAPKPPPERVSLNYPALQRSNWLLFLVTGAGKGEAVAAWRAGRPLPAARVRPQGPCEILLDAAAWDAALRNGPPPLQ</sequence>
<comment type="pathway">
    <text evidence="3 7">Carbohydrate degradation; pentose phosphate pathway; D-ribulose 5-phosphate from D-glucose 6-phosphate (oxidative stage): step 2/3.</text>
</comment>
<name>A0A831RQP4_9GAMM</name>
<dbReference type="SUPFAM" id="SSF100950">
    <property type="entry name" value="NagB/RpiA/CoA transferase-like"/>
    <property type="match status" value="1"/>
</dbReference>